<sequence length="68" mass="7932">MLSFFTEGNKVIKTITEIGKLIPKQEIPLSDQHQQSESSPAMFFVLYLKQIIKIVFIDHFNHAQQKTR</sequence>
<proteinExistence type="predicted"/>
<keyword evidence="2" id="KW-1185">Reference proteome</keyword>
<accession>A0A151Y2I3</accession>
<organism evidence="1 2">
    <name type="scientific">Acinetobacter pragensis</name>
    <dbReference type="NCBI Taxonomy" id="1806892"/>
    <lineage>
        <taxon>Bacteria</taxon>
        <taxon>Pseudomonadati</taxon>
        <taxon>Pseudomonadota</taxon>
        <taxon>Gammaproteobacteria</taxon>
        <taxon>Moraxellales</taxon>
        <taxon>Moraxellaceae</taxon>
        <taxon>Acinetobacter</taxon>
    </lineage>
</organism>
<reference evidence="1 2" key="1">
    <citation type="submission" date="2016-03" db="EMBL/GenBank/DDBJ databases">
        <title>Acinetobacter genomospecies 28 strain ANC 4149.</title>
        <authorList>
            <person name="Radolfova-Krizova L."/>
            <person name="Nemec A."/>
        </authorList>
    </citation>
    <scope>NUCLEOTIDE SEQUENCE [LARGE SCALE GENOMIC DNA]</scope>
    <source>
        <strain evidence="1 2">ANC 4149</strain>
    </source>
</reference>
<evidence type="ECO:0000313" key="2">
    <source>
        <dbReference type="Proteomes" id="UP000076276"/>
    </source>
</evidence>
<gene>
    <name evidence="1" type="ORF">AZH43_10745</name>
</gene>
<dbReference type="Proteomes" id="UP000076276">
    <property type="component" value="Unassembled WGS sequence"/>
</dbReference>
<dbReference type="EMBL" id="LUAW01000017">
    <property type="protein sequence ID" value="KYQ72253.1"/>
    <property type="molecule type" value="Genomic_DNA"/>
</dbReference>
<evidence type="ECO:0000313" key="1">
    <source>
        <dbReference type="EMBL" id="KYQ72253.1"/>
    </source>
</evidence>
<protein>
    <submittedName>
        <fullName evidence="1">Uncharacterized protein</fullName>
    </submittedName>
</protein>
<dbReference type="AlphaFoldDB" id="A0A151Y2I3"/>
<name>A0A151Y2I3_9GAMM</name>
<comment type="caution">
    <text evidence="1">The sequence shown here is derived from an EMBL/GenBank/DDBJ whole genome shotgun (WGS) entry which is preliminary data.</text>
</comment>